<keyword evidence="1" id="KW-0812">Transmembrane</keyword>
<dbReference type="AlphaFoldDB" id="A0A8S9WPM5"/>
<proteinExistence type="predicted"/>
<evidence type="ECO:0000313" key="2">
    <source>
        <dbReference type="EMBL" id="KAF6198692.1"/>
    </source>
</evidence>
<gene>
    <name evidence="2" type="ORF">GE061_008444</name>
</gene>
<keyword evidence="1" id="KW-0472">Membrane</keyword>
<evidence type="ECO:0000256" key="1">
    <source>
        <dbReference type="SAM" id="Phobius"/>
    </source>
</evidence>
<dbReference type="EMBL" id="WIXP02000016">
    <property type="protein sequence ID" value="KAF6198692.1"/>
    <property type="molecule type" value="Genomic_DNA"/>
</dbReference>
<evidence type="ECO:0000313" key="3">
    <source>
        <dbReference type="Proteomes" id="UP000466442"/>
    </source>
</evidence>
<sequence length="187" mass="20767">MDLVSHGPALQPIAVKPEKWGATTLKAKEALAEEVDKSEDCGGSRSTIRKLKTIRSFRLLVERGFRDTGFRLTYLRSDSSQWLPSTSCSACDKTMDKIFSSCPTPLQALTNPEKAYCCPTRDATSWECCDLATFVSTPPIDSLILTALVILFITTACVLSCCICCCCAYSKRRQRGRVLQNQGIRFY</sequence>
<name>A0A8S9WPM5_APOLU</name>
<protein>
    <submittedName>
        <fullName evidence="2">Uncharacterized protein</fullName>
    </submittedName>
</protein>
<accession>A0A8S9WPM5</accession>
<comment type="caution">
    <text evidence="2">The sequence shown here is derived from an EMBL/GenBank/DDBJ whole genome shotgun (WGS) entry which is preliminary data.</text>
</comment>
<organism evidence="2 3">
    <name type="scientific">Apolygus lucorum</name>
    <name type="common">Small green plant bug</name>
    <name type="synonym">Lygocoris lucorum</name>
    <dbReference type="NCBI Taxonomy" id="248454"/>
    <lineage>
        <taxon>Eukaryota</taxon>
        <taxon>Metazoa</taxon>
        <taxon>Ecdysozoa</taxon>
        <taxon>Arthropoda</taxon>
        <taxon>Hexapoda</taxon>
        <taxon>Insecta</taxon>
        <taxon>Pterygota</taxon>
        <taxon>Neoptera</taxon>
        <taxon>Paraneoptera</taxon>
        <taxon>Hemiptera</taxon>
        <taxon>Heteroptera</taxon>
        <taxon>Panheteroptera</taxon>
        <taxon>Cimicomorpha</taxon>
        <taxon>Miridae</taxon>
        <taxon>Mirini</taxon>
        <taxon>Apolygus</taxon>
    </lineage>
</organism>
<keyword evidence="1" id="KW-1133">Transmembrane helix</keyword>
<feature type="transmembrane region" description="Helical" evidence="1">
    <location>
        <begin position="143"/>
        <end position="169"/>
    </location>
</feature>
<keyword evidence="3" id="KW-1185">Reference proteome</keyword>
<dbReference type="Proteomes" id="UP000466442">
    <property type="component" value="Linkage Group LG16"/>
</dbReference>
<reference evidence="2" key="1">
    <citation type="journal article" date="2021" name="Mol. Ecol. Resour.">
        <title>Apolygus lucorum genome provides insights into omnivorousness and mesophyll feeding.</title>
        <authorList>
            <person name="Liu Y."/>
            <person name="Liu H."/>
            <person name="Wang H."/>
            <person name="Huang T."/>
            <person name="Liu B."/>
            <person name="Yang B."/>
            <person name="Yin L."/>
            <person name="Li B."/>
            <person name="Zhang Y."/>
            <person name="Zhang S."/>
            <person name="Jiang F."/>
            <person name="Zhang X."/>
            <person name="Ren Y."/>
            <person name="Wang B."/>
            <person name="Wang S."/>
            <person name="Lu Y."/>
            <person name="Wu K."/>
            <person name="Fan W."/>
            <person name="Wang G."/>
        </authorList>
    </citation>
    <scope>NUCLEOTIDE SEQUENCE</scope>
    <source>
        <strain evidence="2">12Hb</strain>
    </source>
</reference>